<evidence type="ECO:0000256" key="1">
    <source>
        <dbReference type="ARBA" id="ARBA00005915"/>
    </source>
</evidence>
<dbReference type="Pfam" id="PF01368">
    <property type="entry name" value="DHH"/>
    <property type="match status" value="1"/>
</dbReference>
<reference evidence="10" key="1">
    <citation type="journal article" date="2014" name="Int. J. Syst. Evol. Microbiol.">
        <title>Complete genome sequence of Corynebacterium casei LMG S-19264T (=DSM 44701T), isolated from a smear-ripened cheese.</title>
        <authorList>
            <consortium name="US DOE Joint Genome Institute (JGI-PGF)"/>
            <person name="Walter F."/>
            <person name="Albersmeier A."/>
            <person name="Kalinowski J."/>
            <person name="Ruckert C."/>
        </authorList>
    </citation>
    <scope>NUCLEOTIDE SEQUENCE</scope>
    <source>
        <strain evidence="10">CGMCC 1.12181</strain>
    </source>
</reference>
<accession>A0A917FJD8</accession>
<dbReference type="SUPFAM" id="SSF64182">
    <property type="entry name" value="DHH phosphoesterases"/>
    <property type="match status" value="1"/>
</dbReference>
<dbReference type="Gene3D" id="3.90.1640.30">
    <property type="match status" value="1"/>
</dbReference>
<gene>
    <name evidence="10" type="primary">recJ</name>
    <name evidence="10" type="ORF">GCM10011365_00330</name>
</gene>
<dbReference type="GO" id="GO:0006310">
    <property type="term" value="P:DNA recombination"/>
    <property type="evidence" value="ECO:0007669"/>
    <property type="project" value="InterPro"/>
</dbReference>
<dbReference type="InterPro" id="IPR001667">
    <property type="entry name" value="DDH_dom"/>
</dbReference>
<name>A0A917FJD8_9GAMM</name>
<keyword evidence="5 10" id="KW-0269">Exonuclease</keyword>
<evidence type="ECO:0000313" key="10">
    <source>
        <dbReference type="EMBL" id="GGF83354.1"/>
    </source>
</evidence>
<dbReference type="Pfam" id="PF17768">
    <property type="entry name" value="RecJ_OB"/>
    <property type="match status" value="1"/>
</dbReference>
<feature type="coiled-coil region" evidence="6">
    <location>
        <begin position="306"/>
        <end position="333"/>
    </location>
</feature>
<proteinExistence type="inferred from homology"/>
<feature type="domain" description="RecJ OB" evidence="9">
    <location>
        <begin position="468"/>
        <end position="571"/>
    </location>
</feature>
<dbReference type="GO" id="GO:0008409">
    <property type="term" value="F:5'-3' exonuclease activity"/>
    <property type="evidence" value="ECO:0007669"/>
    <property type="project" value="InterPro"/>
</dbReference>
<dbReference type="Gene3D" id="3.10.310.30">
    <property type="match status" value="1"/>
</dbReference>
<evidence type="ECO:0000256" key="5">
    <source>
        <dbReference type="ARBA" id="ARBA00022839"/>
    </source>
</evidence>
<evidence type="ECO:0000256" key="3">
    <source>
        <dbReference type="ARBA" id="ARBA00022722"/>
    </source>
</evidence>
<reference evidence="10" key="2">
    <citation type="submission" date="2020-09" db="EMBL/GenBank/DDBJ databases">
        <authorList>
            <person name="Sun Q."/>
            <person name="Zhou Y."/>
        </authorList>
    </citation>
    <scope>NUCLEOTIDE SEQUENCE</scope>
    <source>
        <strain evidence="10">CGMCC 1.12181</strain>
    </source>
</reference>
<dbReference type="PANTHER" id="PTHR30255">
    <property type="entry name" value="SINGLE-STRANDED-DNA-SPECIFIC EXONUCLEASE RECJ"/>
    <property type="match status" value="1"/>
</dbReference>
<dbReference type="InterPro" id="IPR003156">
    <property type="entry name" value="DHHA1_dom"/>
</dbReference>
<feature type="domain" description="DHHA1" evidence="8">
    <location>
        <begin position="355"/>
        <end position="452"/>
    </location>
</feature>
<feature type="domain" description="DDH" evidence="7">
    <location>
        <begin position="71"/>
        <end position="231"/>
    </location>
</feature>
<comment type="caution">
    <text evidence="10">The sequence shown here is derived from an EMBL/GenBank/DDBJ whole genome shotgun (WGS) entry which is preliminary data.</text>
</comment>
<dbReference type="InterPro" id="IPR038763">
    <property type="entry name" value="DHH_sf"/>
</dbReference>
<evidence type="ECO:0000256" key="2">
    <source>
        <dbReference type="ARBA" id="ARBA00019841"/>
    </source>
</evidence>
<dbReference type="AlphaFoldDB" id="A0A917FJD8"/>
<evidence type="ECO:0000256" key="4">
    <source>
        <dbReference type="ARBA" id="ARBA00022801"/>
    </source>
</evidence>
<keyword evidence="11" id="KW-1185">Reference proteome</keyword>
<evidence type="ECO:0000259" key="8">
    <source>
        <dbReference type="Pfam" id="PF02272"/>
    </source>
</evidence>
<comment type="similarity">
    <text evidence="1">Belongs to the RecJ family.</text>
</comment>
<dbReference type="NCBIfam" id="TIGR00644">
    <property type="entry name" value="recJ"/>
    <property type="match status" value="1"/>
</dbReference>
<dbReference type="GO" id="GO:0006281">
    <property type="term" value="P:DNA repair"/>
    <property type="evidence" value="ECO:0007669"/>
    <property type="project" value="InterPro"/>
</dbReference>
<dbReference type="RefSeq" id="WP_188363644.1">
    <property type="nucleotide sequence ID" value="NZ_BAABJF010000011.1"/>
</dbReference>
<evidence type="ECO:0000259" key="7">
    <source>
        <dbReference type="Pfam" id="PF01368"/>
    </source>
</evidence>
<dbReference type="GO" id="GO:0003676">
    <property type="term" value="F:nucleic acid binding"/>
    <property type="evidence" value="ECO:0007669"/>
    <property type="project" value="InterPro"/>
</dbReference>
<keyword evidence="4" id="KW-0378">Hydrolase</keyword>
<organism evidence="10 11">
    <name type="scientific">Marinicella pacifica</name>
    <dbReference type="NCBI Taxonomy" id="1171543"/>
    <lineage>
        <taxon>Bacteria</taxon>
        <taxon>Pseudomonadati</taxon>
        <taxon>Pseudomonadota</taxon>
        <taxon>Gammaproteobacteria</taxon>
        <taxon>Lysobacterales</taxon>
        <taxon>Marinicellaceae</taxon>
        <taxon>Marinicella</taxon>
    </lineage>
</organism>
<dbReference type="InterPro" id="IPR004610">
    <property type="entry name" value="RecJ"/>
</dbReference>
<evidence type="ECO:0000313" key="11">
    <source>
        <dbReference type="Proteomes" id="UP000605253"/>
    </source>
</evidence>
<evidence type="ECO:0000256" key="6">
    <source>
        <dbReference type="SAM" id="Coils"/>
    </source>
</evidence>
<keyword evidence="6" id="KW-0175">Coiled coil</keyword>
<protein>
    <recommendedName>
        <fullName evidence="2">Single-stranded-DNA-specific exonuclease RecJ</fullName>
    </recommendedName>
</protein>
<keyword evidence="3" id="KW-0540">Nuclease</keyword>
<dbReference type="PANTHER" id="PTHR30255:SF2">
    <property type="entry name" value="SINGLE-STRANDED-DNA-SPECIFIC EXONUCLEASE RECJ"/>
    <property type="match status" value="1"/>
</dbReference>
<dbReference type="EMBL" id="BMEO01000001">
    <property type="protein sequence ID" value="GGF83354.1"/>
    <property type="molecule type" value="Genomic_DNA"/>
</dbReference>
<dbReference type="InterPro" id="IPR051673">
    <property type="entry name" value="SSDNA_exonuclease_RecJ"/>
</dbReference>
<evidence type="ECO:0000259" key="9">
    <source>
        <dbReference type="Pfam" id="PF17768"/>
    </source>
</evidence>
<dbReference type="InterPro" id="IPR041122">
    <property type="entry name" value="RecJ_OB"/>
</dbReference>
<dbReference type="Proteomes" id="UP000605253">
    <property type="component" value="Unassembled WGS sequence"/>
</dbReference>
<dbReference type="Pfam" id="PF02272">
    <property type="entry name" value="DHHA1"/>
    <property type="match status" value="1"/>
</dbReference>
<sequence length="573" mass="63247">MVRIIRRDVNNEPLAGGEHLPPLIQRIYQARGVRHADDVDYSLKKLRHADDIPGIDEAAKLIITAAADQRKIFIVGDFDADGATATALMVRVLRQIGAAEVDYIVPNRFDYGYGLTEPLVAELADLACELIITVDNGISSVAGVRKARALGMQVVITDHHLPPDRLPDANAIVNPNLRNSRFGSSSLAGVGVAFYLLTRVITQLKKSQNPAHLSAHTVQLSHYLDLVALGTVADVVTLDYNNRILVEAGLKRLRGGAVKPGLLALCEVAGCDPHRADAQMLAFMLAPRLNAAGRLQDMGVGIDLLLSDDINNARQLSEQLNNINKERKVIQSNMQSMADSVIKSLQKADKLSSAICLYHRRWHQGVVGLLASKVKEYTQRPVVAFADEGEDSEWVKGSARSIEGFHIRDALVAVDRDCPDLIKKFGGHAMAAGLTLKKDHMGEFKKQLCRVVDTWMDDLPDGQQVLSDGAVAVEDLSLYMAQQLAAAGPWGAGFEAPLFDDYFIVKEKKAVAEIHTRLRLQTLDLSKQIEAIAFNHIPQQFPDTEKKVHVCYQMQVNEFRNRERLQLIIRHIV</sequence>